<evidence type="ECO:0008006" key="12">
    <source>
        <dbReference type="Google" id="ProtNLM"/>
    </source>
</evidence>
<dbReference type="Pfam" id="PF00018">
    <property type="entry name" value="SH3_1"/>
    <property type="match status" value="1"/>
</dbReference>
<dbReference type="Pfam" id="PF00625">
    <property type="entry name" value="Guanylate_kin"/>
    <property type="match status" value="1"/>
</dbReference>
<dbReference type="GO" id="GO:0007268">
    <property type="term" value="P:chemical synaptic transmission"/>
    <property type="evidence" value="ECO:0007669"/>
    <property type="project" value="InterPro"/>
</dbReference>
<evidence type="ECO:0000259" key="8">
    <source>
        <dbReference type="PROSITE" id="PS50052"/>
    </source>
</evidence>
<evidence type="ECO:0000313" key="10">
    <source>
        <dbReference type="EMBL" id="KAF0038304.1"/>
    </source>
</evidence>
<dbReference type="GO" id="GO:0098970">
    <property type="term" value="P:postsynaptic neurotransmitter receptor diffusion trapping"/>
    <property type="evidence" value="ECO:0007669"/>
    <property type="project" value="TreeGrafter"/>
</dbReference>
<sequence>MLTDTKKKKKKKKKKKQKADTGVDQADECEVHHNIYCSGQVNALAALEFPRCLVISKRFLTLGNSLYCSGATWISFTIKGDVHTAVEAKSQFEIRCLARNSTCDNANEMKALFGVWHLKRHSRVKINREGNGQMLMDCSGDEEVTKYRYQDEETPPLEHSPAHLAPGKSAEMLHMSDKNLAAMEAIHGYTPHTHISPVKPVLMSTGHTPMYTSAVSTLRVRLDHMSHLTALTVAVHYQLFRYFPSIQVNGTEGEIEYEEITLERGNSGLGFSIAGGTDNPHVGDDPSIFITKIIPGGAAAQDGRLSVNDCILFVNDVDVREVTHSQAVEALKEAGAIVRLYVLRRKPAAEKVTELKLIKGPKGLGFSIAGGVGNQHIPGDNSIYVTKIIEGGAAHKDGRLQIGDKILAVNNVCLEDVMHEDAVGALKNTAEVVYLRVAKPNNLFLTNSYNPPDLTSRGPADLSGELHKGDQILSVKTHSSSSTHSFILQWSRVVFQLLLFNGHAVCVFHQVNGVDLRMATHEQAAAALKNAGQTVTIIAQYRPDEYSRFEAKIHDLREQLMNSSMGSGTTTLRSNPKRGFYIRALFDYDKTADCGFLSQALGFRFGDVLHVLDCGDEEWWQARKVSPQNEAEEVGFIPSKHRVERKEWSRANTKERDHGRDSLGTLGRDKTSQSYETVTQVEVHYARPIIILGPVKDRINDDLLSEFPDKFGSCVPHTTRPKREYEVDGRDYHFVSSREQMEKDIQSHRFIEAGQYNSHLYGTSVQSVREVAEQGKHCILDVSANAVRRLQAAQLHPIAIFVRPKSLENVLEINTRLTEEQARKGMDRALKLEQDFLECFSAVVEGDSFEEVYHKVKTVIEEQSGPYIWIPTRERL</sequence>
<dbReference type="GO" id="GO:0031594">
    <property type="term" value="C:neuromuscular junction"/>
    <property type="evidence" value="ECO:0007669"/>
    <property type="project" value="InterPro"/>
</dbReference>
<dbReference type="FunFam" id="2.30.42.10:FF:000002">
    <property type="entry name" value="Disks large homolog 4 isoform 2"/>
    <property type="match status" value="1"/>
</dbReference>
<dbReference type="AlphaFoldDB" id="A0A6A4T533"/>
<dbReference type="CDD" id="cd06724">
    <property type="entry name" value="PDZ2_Dlg1-2-4-like"/>
    <property type="match status" value="1"/>
</dbReference>
<dbReference type="FunFam" id="3.30.63.10:FF:000001">
    <property type="entry name" value="Disks large homolog 1 isoform 2"/>
    <property type="match status" value="1"/>
</dbReference>
<dbReference type="InterPro" id="IPR001452">
    <property type="entry name" value="SH3_domain"/>
</dbReference>
<dbReference type="Gene3D" id="2.30.30.40">
    <property type="entry name" value="SH3 Domains"/>
    <property type="match status" value="1"/>
</dbReference>
<keyword evidence="4" id="KW-0677">Repeat</keyword>
<organism evidence="10 11">
    <name type="scientific">Scophthalmus maximus</name>
    <name type="common">Turbot</name>
    <name type="synonym">Psetta maxima</name>
    <dbReference type="NCBI Taxonomy" id="52904"/>
    <lineage>
        <taxon>Eukaryota</taxon>
        <taxon>Metazoa</taxon>
        <taxon>Chordata</taxon>
        <taxon>Craniata</taxon>
        <taxon>Vertebrata</taxon>
        <taxon>Euteleostomi</taxon>
        <taxon>Actinopterygii</taxon>
        <taxon>Neopterygii</taxon>
        <taxon>Teleostei</taxon>
        <taxon>Neoteleostei</taxon>
        <taxon>Acanthomorphata</taxon>
        <taxon>Carangaria</taxon>
        <taxon>Pleuronectiformes</taxon>
        <taxon>Pleuronectoidei</taxon>
        <taxon>Scophthalmidae</taxon>
        <taxon>Scophthalmus</taxon>
    </lineage>
</organism>
<dbReference type="GO" id="GO:0098839">
    <property type="term" value="C:postsynaptic density membrane"/>
    <property type="evidence" value="ECO:0007669"/>
    <property type="project" value="TreeGrafter"/>
</dbReference>
<proteinExistence type="inferred from homology"/>
<accession>A0A6A4T533</accession>
<dbReference type="GO" id="GO:0043005">
    <property type="term" value="C:neuron projection"/>
    <property type="evidence" value="ECO:0007669"/>
    <property type="project" value="InterPro"/>
</dbReference>
<protein>
    <recommendedName>
        <fullName evidence="12">Discs, large homolog 4a (Drosophila)</fullName>
    </recommendedName>
</protein>
<feature type="region of interest" description="Disordered" evidence="6">
    <location>
        <begin position="647"/>
        <end position="671"/>
    </location>
</feature>
<gene>
    <name evidence="10" type="ORF">F2P81_008788</name>
</gene>
<dbReference type="SUPFAM" id="SSF52540">
    <property type="entry name" value="P-loop containing nucleoside triphosphate hydrolases"/>
    <property type="match status" value="1"/>
</dbReference>
<dbReference type="FunFam" id="3.40.50.300:FF:001402">
    <property type="entry name" value="Discs, large homolog 3 (Drosophila)"/>
    <property type="match status" value="1"/>
</dbReference>
<dbReference type="GO" id="GO:0098609">
    <property type="term" value="P:cell-cell adhesion"/>
    <property type="evidence" value="ECO:0007669"/>
    <property type="project" value="TreeGrafter"/>
</dbReference>
<evidence type="ECO:0000256" key="5">
    <source>
        <dbReference type="PROSITE-ProRule" id="PRU00192"/>
    </source>
</evidence>
<dbReference type="InterPro" id="IPR019590">
    <property type="entry name" value="DLG1_PEST_dom"/>
</dbReference>
<dbReference type="Proteomes" id="UP000438429">
    <property type="component" value="Unassembled WGS sequence"/>
</dbReference>
<name>A0A6A4T533_SCOMX</name>
<comment type="similarity">
    <text evidence="2">Belongs to the MAGUK family.</text>
</comment>
<dbReference type="GO" id="GO:0045197">
    <property type="term" value="P:establishment or maintenance of epithelial cell apical/basal polarity"/>
    <property type="evidence" value="ECO:0007669"/>
    <property type="project" value="TreeGrafter"/>
</dbReference>
<dbReference type="InterPro" id="IPR008144">
    <property type="entry name" value="Guanylate_kin-like_dom"/>
</dbReference>
<dbReference type="CDD" id="cd06723">
    <property type="entry name" value="PDZ1_Dlg1-2-4-like"/>
    <property type="match status" value="1"/>
</dbReference>
<dbReference type="InterPro" id="IPR036034">
    <property type="entry name" value="PDZ_sf"/>
</dbReference>
<feature type="domain" description="PDZ" evidence="9">
    <location>
        <begin position="354"/>
        <end position="441"/>
    </location>
</feature>
<dbReference type="SMART" id="SM00228">
    <property type="entry name" value="PDZ"/>
    <property type="match status" value="2"/>
</dbReference>
<dbReference type="SMART" id="SM00072">
    <property type="entry name" value="GuKc"/>
    <property type="match status" value="1"/>
</dbReference>
<dbReference type="Gene3D" id="2.30.42.10">
    <property type="match status" value="3"/>
</dbReference>
<comment type="caution">
    <text evidence="10">The sequence shown here is derived from an EMBL/GenBank/DDBJ whole genome shotgun (WGS) entry which is preliminary data.</text>
</comment>
<dbReference type="InterPro" id="IPR027417">
    <property type="entry name" value="P-loop_NTPase"/>
</dbReference>
<evidence type="ECO:0000256" key="1">
    <source>
        <dbReference type="ARBA" id="ARBA00004370"/>
    </source>
</evidence>
<dbReference type="SUPFAM" id="SSF50044">
    <property type="entry name" value="SH3-domain"/>
    <property type="match status" value="1"/>
</dbReference>
<comment type="subcellular location">
    <subcellularLocation>
        <location evidence="1">Membrane</location>
    </subcellularLocation>
</comment>
<dbReference type="InterPro" id="IPR016313">
    <property type="entry name" value="DLG1-like"/>
</dbReference>
<feature type="domain" description="Guanylate kinase-like" evidence="8">
    <location>
        <begin position="686"/>
        <end position="861"/>
    </location>
</feature>
<evidence type="ECO:0000256" key="2">
    <source>
        <dbReference type="ARBA" id="ARBA00007014"/>
    </source>
</evidence>
<dbReference type="FunFam" id="2.30.42.10:FF:000049">
    <property type="entry name" value="disks large homolog 1 isoform X1"/>
    <property type="match status" value="1"/>
</dbReference>
<evidence type="ECO:0000313" key="11">
    <source>
        <dbReference type="Proteomes" id="UP000438429"/>
    </source>
</evidence>
<dbReference type="GO" id="GO:0097113">
    <property type="term" value="P:AMPA glutamate receptor clustering"/>
    <property type="evidence" value="ECO:0007669"/>
    <property type="project" value="TreeGrafter"/>
</dbReference>
<dbReference type="SMART" id="SM01277">
    <property type="entry name" value="MAGUK_N_PEST"/>
    <property type="match status" value="1"/>
</dbReference>
<dbReference type="SUPFAM" id="SSF50156">
    <property type="entry name" value="PDZ domain-like"/>
    <property type="match status" value="3"/>
</dbReference>
<dbReference type="InterPro" id="IPR001478">
    <property type="entry name" value="PDZ"/>
</dbReference>
<dbReference type="CDD" id="cd00071">
    <property type="entry name" value="GMPK"/>
    <property type="match status" value="1"/>
</dbReference>
<dbReference type="InterPro" id="IPR036028">
    <property type="entry name" value="SH3-like_dom_sf"/>
</dbReference>
<dbReference type="PROSITE" id="PS50002">
    <property type="entry name" value="SH3"/>
    <property type="match status" value="1"/>
</dbReference>
<keyword evidence="3 5" id="KW-0728">SH3 domain</keyword>
<dbReference type="Pfam" id="PF10608">
    <property type="entry name" value="MAGUK_N_PEST"/>
    <property type="match status" value="1"/>
</dbReference>
<dbReference type="PROSITE" id="PS50106">
    <property type="entry name" value="PDZ"/>
    <property type="match status" value="3"/>
</dbReference>
<evidence type="ECO:0000256" key="3">
    <source>
        <dbReference type="ARBA" id="ARBA00022443"/>
    </source>
</evidence>
<dbReference type="InterPro" id="IPR008145">
    <property type="entry name" value="GK/Ca_channel_bsu"/>
</dbReference>
<dbReference type="PROSITE" id="PS00856">
    <property type="entry name" value="GUANYLATE_KINASE_1"/>
    <property type="match status" value="1"/>
</dbReference>
<dbReference type="InterPro" id="IPR020590">
    <property type="entry name" value="Guanylate_kinase_CS"/>
</dbReference>
<feature type="domain" description="PDZ" evidence="9">
    <location>
        <begin position="259"/>
        <end position="346"/>
    </location>
</feature>
<dbReference type="SMART" id="SM00326">
    <property type="entry name" value="SH3"/>
    <property type="match status" value="1"/>
</dbReference>
<dbReference type="GO" id="GO:0016323">
    <property type="term" value="C:basolateral plasma membrane"/>
    <property type="evidence" value="ECO:0007669"/>
    <property type="project" value="TreeGrafter"/>
</dbReference>
<dbReference type="PROSITE" id="PS50052">
    <property type="entry name" value="GUANYLATE_KINASE_2"/>
    <property type="match status" value="1"/>
</dbReference>
<evidence type="ECO:0000256" key="6">
    <source>
        <dbReference type="SAM" id="MobiDB-lite"/>
    </source>
</evidence>
<dbReference type="GO" id="GO:0035255">
    <property type="term" value="F:ionotropic glutamate receptor binding"/>
    <property type="evidence" value="ECO:0007669"/>
    <property type="project" value="TreeGrafter"/>
</dbReference>
<evidence type="ECO:0000259" key="7">
    <source>
        <dbReference type="PROSITE" id="PS50002"/>
    </source>
</evidence>
<dbReference type="PANTHER" id="PTHR23119:SF33">
    <property type="entry name" value="DISKS LARGE HOMOLOG 4"/>
    <property type="match status" value="1"/>
</dbReference>
<dbReference type="FunFam" id="2.30.30.40:FF:000047">
    <property type="entry name" value="Disks large homolog 2 isoform 3"/>
    <property type="match status" value="1"/>
</dbReference>
<dbReference type="EMBL" id="VEVO01000008">
    <property type="protein sequence ID" value="KAF0038304.1"/>
    <property type="molecule type" value="Genomic_DNA"/>
</dbReference>
<dbReference type="InterPro" id="IPR050614">
    <property type="entry name" value="Synaptic_Scaffolding_LAP-MAGUK"/>
</dbReference>
<feature type="domain" description="SH3" evidence="7">
    <location>
        <begin position="577"/>
        <end position="647"/>
    </location>
</feature>
<dbReference type="PIRSF" id="PIRSF001741">
    <property type="entry name" value="MAGUK_DLGH"/>
    <property type="match status" value="1"/>
</dbReference>
<dbReference type="Gene3D" id="3.40.50.300">
    <property type="entry name" value="P-loop containing nucleotide triphosphate hydrolases"/>
    <property type="match status" value="1"/>
</dbReference>
<feature type="domain" description="PDZ" evidence="9">
    <location>
        <begin position="453"/>
        <end position="543"/>
    </location>
</feature>
<dbReference type="Pfam" id="PF00595">
    <property type="entry name" value="PDZ"/>
    <property type="match status" value="2"/>
</dbReference>
<dbReference type="PANTHER" id="PTHR23119">
    <property type="entry name" value="DISCS LARGE"/>
    <property type="match status" value="1"/>
</dbReference>
<dbReference type="Gene3D" id="3.30.63.10">
    <property type="entry name" value="Guanylate Kinase phosphate binding domain"/>
    <property type="match status" value="1"/>
</dbReference>
<evidence type="ECO:0000256" key="4">
    <source>
        <dbReference type="ARBA" id="ARBA00022737"/>
    </source>
</evidence>
<dbReference type="GO" id="GO:0019901">
    <property type="term" value="F:protein kinase binding"/>
    <property type="evidence" value="ECO:0007669"/>
    <property type="project" value="TreeGrafter"/>
</dbReference>
<reference evidence="10 11" key="1">
    <citation type="submission" date="2019-06" db="EMBL/GenBank/DDBJ databases">
        <title>Draft genomes of female and male turbot (Scophthalmus maximus).</title>
        <authorList>
            <person name="Xu H."/>
            <person name="Xu X.-W."/>
            <person name="Shao C."/>
            <person name="Chen S."/>
        </authorList>
    </citation>
    <scope>NUCLEOTIDE SEQUENCE [LARGE SCALE GENOMIC DNA]</scope>
    <source>
        <strain evidence="10">Ysfricsl-2016a</strain>
        <tissue evidence="10">Blood</tissue>
    </source>
</reference>
<evidence type="ECO:0000259" key="9">
    <source>
        <dbReference type="PROSITE" id="PS50106"/>
    </source>
</evidence>